<keyword evidence="1" id="KW-0812">Transmembrane</keyword>
<evidence type="ECO:0000313" key="3">
    <source>
        <dbReference type="Proteomes" id="UP000003980"/>
    </source>
</evidence>
<feature type="transmembrane region" description="Helical" evidence="1">
    <location>
        <begin position="139"/>
        <end position="165"/>
    </location>
</feature>
<dbReference type="AlphaFoldDB" id="H2C646"/>
<dbReference type="RefSeq" id="WP_009073150.1">
    <property type="nucleotide sequence ID" value="NZ_JH597768.1"/>
</dbReference>
<keyword evidence="3" id="KW-1185">Reference proteome</keyword>
<evidence type="ECO:0000256" key="1">
    <source>
        <dbReference type="SAM" id="Phobius"/>
    </source>
</evidence>
<feature type="transmembrane region" description="Helical" evidence="1">
    <location>
        <begin position="39"/>
        <end position="57"/>
    </location>
</feature>
<keyword evidence="1" id="KW-1133">Transmembrane helix</keyword>
<dbReference type="HOGENOM" id="CLU_1500221_0_0_2"/>
<keyword evidence="1" id="KW-0472">Membrane</keyword>
<proteinExistence type="predicted"/>
<dbReference type="Proteomes" id="UP000003980">
    <property type="component" value="Unassembled WGS sequence"/>
</dbReference>
<evidence type="ECO:0008006" key="4">
    <source>
        <dbReference type="Google" id="ProtNLM"/>
    </source>
</evidence>
<gene>
    <name evidence="2" type="ORF">MetMK1DRAFT_00020220</name>
</gene>
<accession>H2C646</accession>
<reference evidence="2 3" key="1">
    <citation type="submission" date="2012-01" db="EMBL/GenBank/DDBJ databases">
        <title>Improved High-Quality Draft sequence of Metallosphaera yellowstonensis MK1.</title>
        <authorList>
            <consortium name="US DOE Joint Genome Institute"/>
            <person name="Lucas S."/>
            <person name="Han J."/>
            <person name="Cheng J.-F."/>
            <person name="Goodwin L."/>
            <person name="Pitluck S."/>
            <person name="Peters L."/>
            <person name="Teshima H."/>
            <person name="Detter J.C."/>
            <person name="Han C."/>
            <person name="Tapia R."/>
            <person name="Land M."/>
            <person name="Hauser L."/>
            <person name="Kyrpides N."/>
            <person name="Kozubal M."/>
            <person name="Macur R.E."/>
            <person name="Jay Z."/>
            <person name="Inskeep W."/>
            <person name="Woyke T."/>
        </authorList>
    </citation>
    <scope>NUCLEOTIDE SEQUENCE [LARGE SCALE GENOMIC DNA]</scope>
    <source>
        <strain evidence="2 3">MK1</strain>
    </source>
</reference>
<sequence length="175" mass="18628">MNRREVIYAAVFSVASFGVAAAMSLSLSLYALSVFLDPILTLTIPLIIISVGIQAINQKNGPLLVGIISAVLYAIFSLFFLTVSFLIAGIIVEMVSRILGYRGLKAVMVNTTLAGGLVGVLSVVFGFLFLGLPKGITDLAILTALFSLVYFTESAVMGVISHYLGKFLLRSGVMK</sequence>
<organism evidence="2 3">
    <name type="scientific">Metallosphaera yellowstonensis MK1</name>
    <dbReference type="NCBI Taxonomy" id="671065"/>
    <lineage>
        <taxon>Archaea</taxon>
        <taxon>Thermoproteota</taxon>
        <taxon>Thermoprotei</taxon>
        <taxon>Sulfolobales</taxon>
        <taxon>Sulfolobaceae</taxon>
        <taxon>Metallosphaera</taxon>
    </lineage>
</organism>
<feature type="transmembrane region" description="Helical" evidence="1">
    <location>
        <begin position="113"/>
        <end position="133"/>
    </location>
</feature>
<dbReference type="OrthoDB" id="34590at2157"/>
<feature type="transmembrane region" description="Helical" evidence="1">
    <location>
        <begin position="63"/>
        <end position="92"/>
    </location>
</feature>
<name>H2C646_9CREN</name>
<dbReference type="STRING" id="671065.MetMK1DRAFT_00020220"/>
<protein>
    <recommendedName>
        <fullName evidence="4">ABC-type cobalt transport system, permease component</fullName>
    </recommendedName>
</protein>
<dbReference type="EMBL" id="JH597768">
    <property type="protein sequence ID" value="EHP69273.1"/>
    <property type="molecule type" value="Genomic_DNA"/>
</dbReference>
<feature type="transmembrane region" description="Helical" evidence="1">
    <location>
        <begin position="6"/>
        <end position="32"/>
    </location>
</feature>
<dbReference type="eggNOG" id="arCOG05944">
    <property type="taxonomic scope" value="Archaea"/>
</dbReference>
<evidence type="ECO:0000313" key="2">
    <source>
        <dbReference type="EMBL" id="EHP69273.1"/>
    </source>
</evidence>